<evidence type="ECO:0000256" key="10">
    <source>
        <dbReference type="ARBA" id="ARBA00022840"/>
    </source>
</evidence>
<dbReference type="SUPFAM" id="SSF52540">
    <property type="entry name" value="P-loop containing nucleoside triphosphate hydrolases"/>
    <property type="match status" value="2"/>
</dbReference>
<dbReference type="InterPro" id="IPR041102">
    <property type="entry name" value="UvrA_inter"/>
</dbReference>
<dbReference type="Gene3D" id="3.40.50.300">
    <property type="entry name" value="P-loop containing nucleotide triphosphate hydrolases"/>
    <property type="match status" value="3"/>
</dbReference>
<comment type="similarity">
    <text evidence="14">Belongs to the ABC transporter superfamily. UvrA family.</text>
</comment>
<comment type="subcellular location">
    <subcellularLocation>
        <location evidence="1">Cytoplasm</location>
    </subcellularLocation>
</comment>
<dbReference type="Gene3D" id="3.30.190.20">
    <property type="match status" value="1"/>
</dbReference>
<keyword evidence="11" id="KW-0267">Excision nuclease</keyword>
<keyword evidence="5" id="KW-0547">Nucleotide-binding</keyword>
<evidence type="ECO:0000256" key="7">
    <source>
        <dbReference type="ARBA" id="ARBA00022769"/>
    </source>
</evidence>
<keyword evidence="18" id="KW-0378">Hydrolase</keyword>
<feature type="domain" description="ABC transporter" evidence="17">
    <location>
        <begin position="589"/>
        <end position="925"/>
    </location>
</feature>
<evidence type="ECO:0000256" key="16">
    <source>
        <dbReference type="ARBA" id="ARBA00042156"/>
    </source>
</evidence>
<dbReference type="PANTHER" id="PTHR43152">
    <property type="entry name" value="UVRABC SYSTEM PROTEIN A"/>
    <property type="match status" value="1"/>
</dbReference>
<dbReference type="PROSITE" id="PS00211">
    <property type="entry name" value="ABC_TRANSPORTER_1"/>
    <property type="match status" value="2"/>
</dbReference>
<evidence type="ECO:0000256" key="4">
    <source>
        <dbReference type="ARBA" id="ARBA00022737"/>
    </source>
</evidence>
<sequence>MDVISIRGARTHNLKNVSVDLPRGRLIVFTGLSGSGKSSLAFDTLYAEGQRRYVESLSVYARQFLELMPRPDVDRIEGLSPAISIDQHSAASNPRSTVGTVTEIADHLRVLFARAGTPYCPTHDMPLKAESIAAMVDKALKLPEGTRLMVVAPVRRQMKQGFAAFFAELAAKGYSRVRIDETVMTLEEAEHFEFGGRAHDIDVVVDRVRMRADIRERLAASFETAAELAGGRVVLVGMDAPLVLRFSSKFACPVCDYSVGTLEPRLFSANSPQGCCPRCRGTGLSDDFDPDKVVRLQQLSVARGAIEGWDARNPKKFDRIAAAIRALGADPETPWCEYPAAVRMALLYGSDVTRRLEPAFEGVITEMERFWNESSETLRRVLERFRAKCTCPECGGSGLGAVARSVYLGEGENRRTIVDLSALSLGDLMRYFKTLELAGAKAEIAQKLLEGILSRLEILNDLGLGYLSLERRAGTLSGGESQRIRLAGQIGSGLTGVMYVLDEPSIGLHQRDNDQLIRTMQHLRDLGNTVIVVEHDEDVIRAADFVVDMGPGAGEFGGEILAAGTPKAIMESEASITGRFLSAERSIVMPGSDFDRANAPWFQLSGACGHNLKHVNLRFPVGAITVVAGVSGSGKSSLINDTLYPLLAAQYHRAETKPLAFDQVDGLDLFDKVICVDQSPIGRTPRSNAATYTGLFSLIREVFAQTQTARERGYDARRFSFNTKGGRCEACQGDGVVKVEMQFLPALYVTCEVCGGKRYNRETLEVRYKGLSIAEVLELTAQEALAFFDAYPAIKRKLQTICDVGLGYIRLGQSAPTLSGGEAQRLKLATELARTDTGRTLYILDEPTTGLHFADVSQLLGVLRQLTALGNTVLVIEHNLDVIRSADWVIDMGPEGGAAGGLVLAAGTPSEIAENPQSVTGPYLRRLLEGVAAAAPKRKRKRSDSKDGA</sequence>
<keyword evidence="13" id="KW-0234">DNA repair</keyword>
<evidence type="ECO:0000256" key="14">
    <source>
        <dbReference type="ARBA" id="ARBA00038000"/>
    </source>
</evidence>
<evidence type="ECO:0000256" key="5">
    <source>
        <dbReference type="ARBA" id="ARBA00022741"/>
    </source>
</evidence>
<keyword evidence="19" id="KW-1185">Reference proteome</keyword>
<evidence type="ECO:0000256" key="3">
    <source>
        <dbReference type="ARBA" id="ARBA00022723"/>
    </source>
</evidence>
<dbReference type="Gene3D" id="1.20.1580.10">
    <property type="entry name" value="ABC transporter ATPase like domain"/>
    <property type="match status" value="3"/>
</dbReference>
<keyword evidence="9" id="KW-0862">Zinc</keyword>
<evidence type="ECO:0000256" key="9">
    <source>
        <dbReference type="ARBA" id="ARBA00022833"/>
    </source>
</evidence>
<evidence type="ECO:0000256" key="11">
    <source>
        <dbReference type="ARBA" id="ARBA00022881"/>
    </source>
</evidence>
<gene>
    <name evidence="18" type="primary">uvrA</name>
    <name evidence="18" type="ORF">H6A60_00320</name>
</gene>
<dbReference type="EMBL" id="JACJJC010000001">
    <property type="protein sequence ID" value="MBM6702958.1"/>
    <property type="molecule type" value="Genomic_DNA"/>
</dbReference>
<dbReference type="NCBIfam" id="NF001503">
    <property type="entry name" value="PRK00349.1"/>
    <property type="match status" value="1"/>
</dbReference>
<evidence type="ECO:0000256" key="15">
    <source>
        <dbReference type="ARBA" id="ARBA00039316"/>
    </source>
</evidence>
<evidence type="ECO:0000256" key="13">
    <source>
        <dbReference type="ARBA" id="ARBA00023204"/>
    </source>
</evidence>
<evidence type="ECO:0000256" key="6">
    <source>
        <dbReference type="ARBA" id="ARBA00022763"/>
    </source>
</evidence>
<accession>A0ABS2DNK3</accession>
<dbReference type="InterPro" id="IPR041552">
    <property type="entry name" value="UvrA_DNA-bd"/>
</dbReference>
<dbReference type="NCBIfam" id="TIGR00630">
    <property type="entry name" value="uvra"/>
    <property type="match status" value="1"/>
</dbReference>
<reference evidence="18 19" key="1">
    <citation type="journal article" date="2021" name="Sci. Rep.">
        <title>The distribution of antibiotic resistance genes in chicken gut microbiota commensals.</title>
        <authorList>
            <person name="Juricova H."/>
            <person name="Matiasovicova J."/>
            <person name="Kubasova T."/>
            <person name="Cejkova D."/>
            <person name="Rychlik I."/>
        </authorList>
    </citation>
    <scope>NUCLEOTIDE SEQUENCE [LARGE SCALE GENOMIC DNA]</scope>
    <source>
        <strain evidence="18 19">An829</strain>
    </source>
</reference>
<dbReference type="GO" id="GO:0016787">
    <property type="term" value="F:hydrolase activity"/>
    <property type="evidence" value="ECO:0007669"/>
    <property type="project" value="UniProtKB-KW"/>
</dbReference>
<dbReference type="Proteomes" id="UP000715095">
    <property type="component" value="Unassembled WGS sequence"/>
</dbReference>
<evidence type="ECO:0000256" key="2">
    <source>
        <dbReference type="ARBA" id="ARBA00022490"/>
    </source>
</evidence>
<evidence type="ECO:0000259" key="17">
    <source>
        <dbReference type="PROSITE" id="PS50893"/>
    </source>
</evidence>
<dbReference type="PROSITE" id="PS50893">
    <property type="entry name" value="ABC_TRANSPORTER_2"/>
    <property type="match status" value="1"/>
</dbReference>
<dbReference type="InterPro" id="IPR004602">
    <property type="entry name" value="UvrA"/>
</dbReference>
<keyword evidence="10" id="KW-0067">ATP-binding</keyword>
<dbReference type="Pfam" id="PF17760">
    <property type="entry name" value="UvrA_inter"/>
    <property type="match status" value="1"/>
</dbReference>
<dbReference type="InterPro" id="IPR017871">
    <property type="entry name" value="ABC_transporter-like_CS"/>
</dbReference>
<dbReference type="CDD" id="cd03271">
    <property type="entry name" value="ABC_UvrA_II"/>
    <property type="match status" value="1"/>
</dbReference>
<keyword evidence="4" id="KW-0677">Repeat</keyword>
<keyword evidence="12" id="KW-0238">DNA-binding</keyword>
<keyword evidence="3" id="KW-0479">Metal-binding</keyword>
<name>A0ABS2DNK3_9BURK</name>
<dbReference type="InterPro" id="IPR027417">
    <property type="entry name" value="P-loop_NTPase"/>
</dbReference>
<keyword evidence="8" id="KW-0863">Zinc-finger</keyword>
<keyword evidence="6" id="KW-0227">DNA damage</keyword>
<evidence type="ECO:0000256" key="12">
    <source>
        <dbReference type="ARBA" id="ARBA00023125"/>
    </source>
</evidence>
<evidence type="ECO:0000313" key="19">
    <source>
        <dbReference type="Proteomes" id="UP000715095"/>
    </source>
</evidence>
<comment type="caution">
    <text evidence="18">The sequence shown here is derived from an EMBL/GenBank/DDBJ whole genome shotgun (WGS) entry which is preliminary data.</text>
</comment>
<dbReference type="RefSeq" id="WP_205101354.1">
    <property type="nucleotide sequence ID" value="NZ_JACJJC010000001.1"/>
</dbReference>
<evidence type="ECO:0000313" key="18">
    <source>
        <dbReference type="EMBL" id="MBM6702958.1"/>
    </source>
</evidence>
<keyword evidence="2" id="KW-0963">Cytoplasm</keyword>
<dbReference type="PANTHER" id="PTHR43152:SF3">
    <property type="entry name" value="UVRABC SYSTEM PROTEIN A"/>
    <property type="match status" value="1"/>
</dbReference>
<dbReference type="Pfam" id="PF17755">
    <property type="entry name" value="UvrA_DNA-bind"/>
    <property type="match status" value="1"/>
</dbReference>
<evidence type="ECO:0000256" key="1">
    <source>
        <dbReference type="ARBA" id="ARBA00004496"/>
    </source>
</evidence>
<dbReference type="Gene3D" id="1.10.8.280">
    <property type="entry name" value="ABC transporter ATPase domain-like"/>
    <property type="match status" value="1"/>
</dbReference>
<keyword evidence="7" id="KW-0228">DNA excision</keyword>
<organism evidence="18 19">
    <name type="scientific">Sutterella massiliensis</name>
    <dbReference type="NCBI Taxonomy" id="1816689"/>
    <lineage>
        <taxon>Bacteria</taxon>
        <taxon>Pseudomonadati</taxon>
        <taxon>Pseudomonadota</taxon>
        <taxon>Betaproteobacteria</taxon>
        <taxon>Burkholderiales</taxon>
        <taxon>Sutterellaceae</taxon>
        <taxon>Sutterella</taxon>
    </lineage>
</organism>
<evidence type="ECO:0000256" key="8">
    <source>
        <dbReference type="ARBA" id="ARBA00022771"/>
    </source>
</evidence>
<dbReference type="InterPro" id="IPR003439">
    <property type="entry name" value="ABC_transporter-like_ATP-bd"/>
</dbReference>
<proteinExistence type="inferred from homology"/>
<protein>
    <recommendedName>
        <fullName evidence="15">UvrABC system protein A</fullName>
    </recommendedName>
    <alternativeName>
        <fullName evidence="16">Excinuclease ABC subunit A</fullName>
    </alternativeName>
</protein>